<name>A0AAN7UHW6_9PEZI</name>
<protein>
    <submittedName>
        <fullName evidence="1">Uncharacterized protein</fullName>
    </submittedName>
</protein>
<evidence type="ECO:0000313" key="1">
    <source>
        <dbReference type="EMBL" id="KAK5626174.1"/>
    </source>
</evidence>
<comment type="caution">
    <text evidence="1">The sequence shown here is derived from an EMBL/GenBank/DDBJ whole genome shotgun (WGS) entry which is preliminary data.</text>
</comment>
<dbReference type="EMBL" id="JAWHQM010000003">
    <property type="protein sequence ID" value="KAK5626174.1"/>
    <property type="molecule type" value="Genomic_DNA"/>
</dbReference>
<dbReference type="AlphaFoldDB" id="A0AAN7UHW6"/>
<sequence length="59" mass="6765">MRVIGIDLVDDVRIHCENQSFCFTWHAEQIWCSWKGSSKDGRRRLQTSAGVAQLEGGER</sequence>
<reference evidence="1 2" key="1">
    <citation type="submission" date="2023-10" db="EMBL/GenBank/DDBJ databases">
        <title>Draft genome sequence of Xylaria bambusicola isolate GMP-LS, the root and basal stem rot pathogen of sugarcane in Indonesia.</title>
        <authorList>
            <person name="Selvaraj P."/>
            <person name="Muralishankar V."/>
            <person name="Muruganantham S."/>
            <person name="Sp S."/>
            <person name="Haryani S."/>
            <person name="Lau K.J.X."/>
            <person name="Naqvi N.I."/>
        </authorList>
    </citation>
    <scope>NUCLEOTIDE SEQUENCE [LARGE SCALE GENOMIC DNA]</scope>
    <source>
        <strain evidence="1">GMP-LS</strain>
    </source>
</reference>
<proteinExistence type="predicted"/>
<gene>
    <name evidence="1" type="ORF">RRF57_001889</name>
</gene>
<organism evidence="1 2">
    <name type="scientific">Xylaria bambusicola</name>
    <dbReference type="NCBI Taxonomy" id="326684"/>
    <lineage>
        <taxon>Eukaryota</taxon>
        <taxon>Fungi</taxon>
        <taxon>Dikarya</taxon>
        <taxon>Ascomycota</taxon>
        <taxon>Pezizomycotina</taxon>
        <taxon>Sordariomycetes</taxon>
        <taxon>Xylariomycetidae</taxon>
        <taxon>Xylariales</taxon>
        <taxon>Xylariaceae</taxon>
        <taxon>Xylaria</taxon>
    </lineage>
</organism>
<accession>A0AAN7UHW6</accession>
<keyword evidence="2" id="KW-1185">Reference proteome</keyword>
<dbReference type="Proteomes" id="UP001305414">
    <property type="component" value="Unassembled WGS sequence"/>
</dbReference>
<evidence type="ECO:0000313" key="2">
    <source>
        <dbReference type="Proteomes" id="UP001305414"/>
    </source>
</evidence>